<evidence type="ECO:0000259" key="6">
    <source>
        <dbReference type="Pfam" id="PF00933"/>
    </source>
</evidence>
<dbReference type="GO" id="GO:0009254">
    <property type="term" value="P:peptidoglycan turnover"/>
    <property type="evidence" value="ECO:0007669"/>
    <property type="project" value="TreeGrafter"/>
</dbReference>
<dbReference type="InterPro" id="IPR017853">
    <property type="entry name" value="GH"/>
</dbReference>
<comment type="similarity">
    <text evidence="2">Belongs to the glycosyl hydrolase 3 family.</text>
</comment>
<dbReference type="InterPro" id="IPR036962">
    <property type="entry name" value="Glyco_hydro_3_N_sf"/>
</dbReference>
<proteinExistence type="inferred from homology"/>
<dbReference type="PANTHER" id="PTHR30480:SF13">
    <property type="entry name" value="BETA-HEXOSAMINIDASE"/>
    <property type="match status" value="1"/>
</dbReference>
<gene>
    <name evidence="7" type="ORF">DUT91_23140</name>
</gene>
<organism evidence="7 8">
    <name type="scientific">Phyllobacterium salinisoli</name>
    <dbReference type="NCBI Taxonomy" id="1899321"/>
    <lineage>
        <taxon>Bacteria</taxon>
        <taxon>Pseudomonadati</taxon>
        <taxon>Pseudomonadota</taxon>
        <taxon>Alphaproteobacteria</taxon>
        <taxon>Hyphomicrobiales</taxon>
        <taxon>Phyllobacteriaceae</taxon>
        <taxon>Phyllobacterium</taxon>
    </lineage>
</organism>
<evidence type="ECO:0000256" key="2">
    <source>
        <dbReference type="ARBA" id="ARBA00005336"/>
    </source>
</evidence>
<feature type="domain" description="Glycoside hydrolase family 3 N-terminal" evidence="6">
    <location>
        <begin position="15"/>
        <end position="372"/>
    </location>
</feature>
<dbReference type="OrthoDB" id="9786661at2"/>
<dbReference type="Gene3D" id="3.20.20.300">
    <property type="entry name" value="Glycoside hydrolase, family 3, N-terminal domain"/>
    <property type="match status" value="1"/>
</dbReference>
<dbReference type="EC" id="3.2.1.52" evidence="3"/>
<dbReference type="SUPFAM" id="SSF52279">
    <property type="entry name" value="Beta-D-glucan exohydrolase, C-terminal domain"/>
    <property type="match status" value="1"/>
</dbReference>
<dbReference type="GO" id="GO:0004563">
    <property type="term" value="F:beta-N-acetylhexosaminidase activity"/>
    <property type="evidence" value="ECO:0007669"/>
    <property type="project" value="UniProtKB-EC"/>
</dbReference>
<keyword evidence="8" id="KW-1185">Reference proteome</keyword>
<dbReference type="InterPro" id="IPR050226">
    <property type="entry name" value="NagZ_Beta-hexosaminidase"/>
</dbReference>
<evidence type="ECO:0000313" key="8">
    <source>
        <dbReference type="Proteomes" id="UP000253420"/>
    </source>
</evidence>
<dbReference type="SUPFAM" id="SSF51445">
    <property type="entry name" value="(Trans)glycosidases"/>
    <property type="match status" value="1"/>
</dbReference>
<dbReference type="GO" id="GO:0005975">
    <property type="term" value="P:carbohydrate metabolic process"/>
    <property type="evidence" value="ECO:0007669"/>
    <property type="project" value="InterPro"/>
</dbReference>
<name>A0A368JXA2_9HYPH</name>
<dbReference type="Pfam" id="PF00933">
    <property type="entry name" value="Glyco_hydro_3"/>
    <property type="match status" value="1"/>
</dbReference>
<dbReference type="AlphaFoldDB" id="A0A368JXA2"/>
<comment type="caution">
    <text evidence="7">The sequence shown here is derived from an EMBL/GenBank/DDBJ whole genome shotgun (WGS) entry which is preliminary data.</text>
</comment>
<comment type="catalytic activity">
    <reaction evidence="1">
        <text>Hydrolysis of terminal non-reducing N-acetyl-D-hexosamine residues in N-acetyl-beta-D-hexosaminides.</text>
        <dbReference type="EC" id="3.2.1.52"/>
    </reaction>
</comment>
<dbReference type="Proteomes" id="UP000253420">
    <property type="component" value="Unassembled WGS sequence"/>
</dbReference>
<dbReference type="RefSeq" id="WP_114442797.1">
    <property type="nucleotide sequence ID" value="NZ_QOZG01000023.1"/>
</dbReference>
<evidence type="ECO:0000313" key="7">
    <source>
        <dbReference type="EMBL" id="RCS21581.1"/>
    </source>
</evidence>
<evidence type="ECO:0000256" key="4">
    <source>
        <dbReference type="ARBA" id="ARBA00022801"/>
    </source>
</evidence>
<keyword evidence="4 7" id="KW-0378">Hydrolase</keyword>
<evidence type="ECO:0000256" key="3">
    <source>
        <dbReference type="ARBA" id="ARBA00012663"/>
    </source>
</evidence>
<dbReference type="InterPro" id="IPR036881">
    <property type="entry name" value="Glyco_hydro_3_C_sf"/>
</dbReference>
<keyword evidence="5" id="KW-0326">Glycosidase</keyword>
<dbReference type="InterPro" id="IPR001764">
    <property type="entry name" value="Glyco_hydro_3_N"/>
</dbReference>
<evidence type="ECO:0000256" key="1">
    <source>
        <dbReference type="ARBA" id="ARBA00001231"/>
    </source>
</evidence>
<sequence length="600" mass="66052">MDVSDDVKRKIASMTLEEKIGQKIMLDFRYWNGPGQTKQDMTEPNDDVKSLILDNNIGGVILFSNNLKNTVQIKKLMDWYAGIQSKQGVRLLLGADNEGGDVFRLPRQEFSSFPGNMPLGAAVLGGANSNLAYAQGKSMAQTMMSLNINASFAPVVDVNTNPFNPVINVRSFSDSVTLVTELAEQSVAGMRSEKIIVAYKHYPGHGAASVDSHIGLPLVTRDRHDAFAVDIAPYKAAIDKGIAPDLIMTAHIQYPSLDSTEILTTNGDMIIVPATMSREIQTVILRDLLNFKGVTVSDALNMGAITKYFTEENAIENVFKAGVDIALMPIGIYSKTDIELLRKFIDIVVNKVKDGTISEAAIDASVERILSLKASFFLMGARVPHSEMGEAISALENEISDKSVTLLRNKTGELPIKSSEKKFFIFTPWLEQGAGIATALKDNGYSQVIFAKQGGITDSERDALIRECDVFVMGTMVADFNPDDPGIEPTKKLMIYAQNNLNKIVVHVSLRAPYDIVFYDYDIRNCLVTYARYGFENGFWRGSSMRSLGEILIGKQNPVGKLPVVLYRMYDTKNNVGVVAAPYRRGYGLNYNNTDPEIAV</sequence>
<evidence type="ECO:0000256" key="5">
    <source>
        <dbReference type="ARBA" id="ARBA00023295"/>
    </source>
</evidence>
<dbReference type="EMBL" id="QOZG01000023">
    <property type="protein sequence ID" value="RCS21581.1"/>
    <property type="molecule type" value="Genomic_DNA"/>
</dbReference>
<protein>
    <recommendedName>
        <fullName evidence="3">beta-N-acetylhexosaminidase</fullName>
        <ecNumber evidence="3">3.2.1.52</ecNumber>
    </recommendedName>
</protein>
<dbReference type="Gene3D" id="3.40.50.1700">
    <property type="entry name" value="Glycoside hydrolase family 3 C-terminal domain"/>
    <property type="match status" value="1"/>
</dbReference>
<reference evidence="7 8" key="1">
    <citation type="submission" date="2018-07" db="EMBL/GenBank/DDBJ databases">
        <title>The draft genome of Phyllobacterium salinisoli.</title>
        <authorList>
            <person name="Liu L."/>
            <person name="Li L."/>
            <person name="Zhang X."/>
            <person name="Liang L."/>
        </authorList>
    </citation>
    <scope>NUCLEOTIDE SEQUENCE [LARGE SCALE GENOMIC DNA]</scope>
    <source>
        <strain evidence="7 8">LLAN61</strain>
    </source>
</reference>
<dbReference type="PANTHER" id="PTHR30480">
    <property type="entry name" value="BETA-HEXOSAMINIDASE-RELATED"/>
    <property type="match status" value="1"/>
</dbReference>
<accession>A0A368JXA2</accession>